<evidence type="ECO:0000313" key="10">
    <source>
        <dbReference type="EMBL" id="ESK60723.1"/>
    </source>
</evidence>
<dbReference type="InterPro" id="IPR019199">
    <property type="entry name" value="Virulence_VapD/CRISPR_Cas2"/>
</dbReference>
<organism evidence="10 11">
    <name type="scientific">Enterococcus cecorum DSM 20682 = ATCC 43198</name>
    <dbReference type="NCBI Taxonomy" id="1121864"/>
    <lineage>
        <taxon>Bacteria</taxon>
        <taxon>Bacillati</taxon>
        <taxon>Bacillota</taxon>
        <taxon>Bacilli</taxon>
        <taxon>Lactobacillales</taxon>
        <taxon>Enterococcaceae</taxon>
        <taxon>Enterococcus</taxon>
    </lineage>
</organism>
<evidence type="ECO:0000256" key="9">
    <source>
        <dbReference type="HAMAP-Rule" id="MF_01471"/>
    </source>
</evidence>
<dbReference type="GO" id="GO:0004521">
    <property type="term" value="F:RNA endonuclease activity"/>
    <property type="evidence" value="ECO:0007669"/>
    <property type="project" value="InterPro"/>
</dbReference>
<sequence length="107" mass="12743">MRYQQMRILCLFDLPVETKKEQKEYREFRKSLISNGFHMLQYSVYYRVVPNRSIGKKYETILKKSIPEGGEIRLLYVSEKQFEDMQILVGHRSAQEIIVGKNKLVVI</sequence>
<accession>S1R413</accession>
<reference evidence="10 11" key="1">
    <citation type="submission" date="2013-10" db="EMBL/GenBank/DDBJ databases">
        <title>The Genome Sequence of Enterococcus cecorum DSM 20682 (= ATCC 43198) (Illumina assembly).</title>
        <authorList>
            <consortium name="The Broad Institute Genomics Platform"/>
            <consortium name="The Broad Institute Genome Sequencing Center for Infectious Disease"/>
            <person name="Earl A."/>
            <person name="Russ C."/>
            <person name="Gilmore M."/>
            <person name="Surin D."/>
            <person name="Walker B."/>
            <person name="Young S."/>
            <person name="Zeng Q."/>
            <person name="Gargeya S."/>
            <person name="Fitzgerald M."/>
            <person name="Haas B."/>
            <person name="Abouelleil A."/>
            <person name="Allen A.W."/>
            <person name="Alvarado L."/>
            <person name="Arachchi H.M."/>
            <person name="Berlin A.M."/>
            <person name="Chapman S.B."/>
            <person name="Gainer-Dewar J."/>
            <person name="Goldberg J."/>
            <person name="Griggs A."/>
            <person name="Gujja S."/>
            <person name="Hansen M."/>
            <person name="Howarth C."/>
            <person name="Imamovic A."/>
            <person name="Ireland A."/>
            <person name="Larimer J."/>
            <person name="McCowan C."/>
            <person name="Murphy C."/>
            <person name="Pearson M."/>
            <person name="Poon T.W."/>
            <person name="Priest M."/>
            <person name="Roberts A."/>
            <person name="Saif S."/>
            <person name="Shea T."/>
            <person name="Sisk P."/>
            <person name="Sykes S."/>
            <person name="Wortman J."/>
            <person name="Nusbaum C."/>
            <person name="Birren B."/>
        </authorList>
    </citation>
    <scope>NUCLEOTIDE SEQUENCE [LARGE SCALE GENOMIC DNA]</scope>
    <source>
        <strain evidence="10 11">ATCC 43198</strain>
    </source>
</reference>
<feature type="binding site" evidence="9">
    <location>
        <position position="13"/>
    </location>
    <ligand>
        <name>Mg(2+)</name>
        <dbReference type="ChEBI" id="CHEBI:18420"/>
        <note>catalytic</note>
    </ligand>
</feature>
<dbReference type="HOGENOM" id="CLU_150500_1_0_9"/>
<dbReference type="eggNOG" id="COG3512">
    <property type="taxonomic scope" value="Bacteria"/>
</dbReference>
<dbReference type="Proteomes" id="UP000017415">
    <property type="component" value="Unassembled WGS sequence"/>
</dbReference>
<keyword evidence="11" id="KW-1185">Reference proteome</keyword>
<evidence type="ECO:0000256" key="5">
    <source>
        <dbReference type="ARBA" id="ARBA00022759"/>
    </source>
</evidence>
<keyword evidence="4 9" id="KW-0479">Metal-binding</keyword>
<dbReference type="GO" id="GO:0046872">
    <property type="term" value="F:metal ion binding"/>
    <property type="evidence" value="ECO:0007669"/>
    <property type="project" value="UniProtKB-UniRule"/>
</dbReference>
<dbReference type="Gene3D" id="3.30.70.240">
    <property type="match status" value="1"/>
</dbReference>
<dbReference type="PATRIC" id="fig|1121864.4.peg.1461"/>
<protein>
    <recommendedName>
        <fullName evidence="9">CRISPR-associated endoribonuclease Cas2</fullName>
        <ecNumber evidence="9">3.1.-.-</ecNumber>
    </recommendedName>
</protein>
<dbReference type="Pfam" id="PF09827">
    <property type="entry name" value="CRISPR_Cas2"/>
    <property type="match status" value="1"/>
</dbReference>
<evidence type="ECO:0000256" key="7">
    <source>
        <dbReference type="ARBA" id="ARBA00022842"/>
    </source>
</evidence>
<dbReference type="InterPro" id="IPR021127">
    <property type="entry name" value="CRISPR_associated_Cas2"/>
</dbReference>
<dbReference type="SUPFAM" id="SSF143430">
    <property type="entry name" value="TTP0101/SSO1404-like"/>
    <property type="match status" value="1"/>
</dbReference>
<keyword evidence="6 9" id="KW-0378">Hydrolase</keyword>
<comment type="subunit">
    <text evidence="9">Homodimer, forms a heterotetramer with a Cas1 homodimer.</text>
</comment>
<evidence type="ECO:0000256" key="3">
    <source>
        <dbReference type="ARBA" id="ARBA00022722"/>
    </source>
</evidence>
<dbReference type="AlphaFoldDB" id="S1R413"/>
<gene>
    <name evidence="9" type="primary">cas2</name>
    <name evidence="10" type="ORF">OMO_02386</name>
</gene>
<dbReference type="RefSeq" id="WP_016251611.1">
    <property type="nucleotide sequence ID" value="NZ_ASWI01000004.1"/>
</dbReference>
<dbReference type="GO" id="GO:0016787">
    <property type="term" value="F:hydrolase activity"/>
    <property type="evidence" value="ECO:0007669"/>
    <property type="project" value="UniProtKB-KW"/>
</dbReference>
<comment type="function">
    <text evidence="9">CRISPR (clustered regularly interspaced short palindromic repeat), is an adaptive immune system that provides protection against mobile genetic elements (viruses, transposable elements and conjugative plasmids). CRISPR clusters contain sequences complementary to antecedent mobile elements and target invading nucleic acids. CRISPR clusters are transcribed and processed into CRISPR RNA (crRNA). Functions as a ssRNA-specific endoribonuclease. Involved in the integration of spacer DNA into the CRISPR cassette.</text>
</comment>
<evidence type="ECO:0000313" key="11">
    <source>
        <dbReference type="Proteomes" id="UP000017415"/>
    </source>
</evidence>
<comment type="cofactor">
    <cofactor evidence="1 9">
        <name>Mg(2+)</name>
        <dbReference type="ChEBI" id="CHEBI:18420"/>
    </cofactor>
</comment>
<evidence type="ECO:0000256" key="4">
    <source>
        <dbReference type="ARBA" id="ARBA00022723"/>
    </source>
</evidence>
<evidence type="ECO:0000256" key="6">
    <source>
        <dbReference type="ARBA" id="ARBA00022801"/>
    </source>
</evidence>
<dbReference type="GO" id="GO:0043571">
    <property type="term" value="P:maintenance of CRISPR repeat elements"/>
    <property type="evidence" value="ECO:0007669"/>
    <property type="project" value="UniProtKB-UniRule"/>
</dbReference>
<dbReference type="HAMAP" id="MF_01471">
    <property type="entry name" value="Cas2"/>
    <property type="match status" value="1"/>
</dbReference>
<evidence type="ECO:0000256" key="1">
    <source>
        <dbReference type="ARBA" id="ARBA00001946"/>
    </source>
</evidence>
<comment type="similarity">
    <text evidence="2 9">Belongs to the CRISPR-associated endoribonuclease Cas2 protein family.</text>
</comment>
<dbReference type="EC" id="3.1.-.-" evidence="9"/>
<dbReference type="GO" id="GO:0051607">
    <property type="term" value="P:defense response to virus"/>
    <property type="evidence" value="ECO:0007669"/>
    <property type="project" value="UniProtKB-UniRule"/>
</dbReference>
<keyword evidence="8 9" id="KW-0051">Antiviral defense</keyword>
<dbReference type="NCBIfam" id="TIGR01573">
    <property type="entry name" value="cas2"/>
    <property type="match status" value="1"/>
</dbReference>
<keyword evidence="7 9" id="KW-0460">Magnesium</keyword>
<keyword evidence="5 9" id="KW-0255">Endonuclease</keyword>
<name>S1R413_9ENTE</name>
<keyword evidence="3 9" id="KW-0540">Nuclease</keyword>
<evidence type="ECO:0000256" key="2">
    <source>
        <dbReference type="ARBA" id="ARBA00009959"/>
    </source>
</evidence>
<dbReference type="EMBL" id="AHYS01000011">
    <property type="protein sequence ID" value="ESK60723.1"/>
    <property type="molecule type" value="Genomic_DNA"/>
</dbReference>
<proteinExistence type="inferred from homology"/>
<dbReference type="GeneID" id="60871087"/>
<evidence type="ECO:0000256" key="8">
    <source>
        <dbReference type="ARBA" id="ARBA00023118"/>
    </source>
</evidence>
<comment type="caution">
    <text evidence="10">The sequence shown here is derived from an EMBL/GenBank/DDBJ whole genome shotgun (WGS) entry which is preliminary data.</text>
</comment>